<dbReference type="InterPro" id="IPR014729">
    <property type="entry name" value="Rossmann-like_a/b/a_fold"/>
</dbReference>
<comment type="caution">
    <text evidence="2">The sequence shown here is derived from an EMBL/GenBank/DDBJ whole genome shotgun (WGS) entry which is preliminary data.</text>
</comment>
<feature type="domain" description="Phosphoadenosine phosphosulphate reductase" evidence="1">
    <location>
        <begin position="196"/>
        <end position="378"/>
    </location>
</feature>
<accession>A0A840BKS5</accession>
<dbReference type="NCBIfam" id="NF003587">
    <property type="entry name" value="PRK05253.1"/>
    <property type="match status" value="1"/>
</dbReference>
<organism evidence="2 3">
    <name type="scientific">Niveibacterium umoris</name>
    <dbReference type="NCBI Taxonomy" id="1193620"/>
    <lineage>
        <taxon>Bacteria</taxon>
        <taxon>Pseudomonadati</taxon>
        <taxon>Pseudomonadota</taxon>
        <taxon>Betaproteobacteria</taxon>
        <taxon>Rhodocyclales</taxon>
        <taxon>Rhodocyclaceae</taxon>
        <taxon>Niveibacterium</taxon>
    </lineage>
</organism>
<dbReference type="SUPFAM" id="SSF52402">
    <property type="entry name" value="Adenine nucleotide alpha hydrolases-like"/>
    <property type="match status" value="1"/>
</dbReference>
<evidence type="ECO:0000313" key="2">
    <source>
        <dbReference type="EMBL" id="MBB4012222.1"/>
    </source>
</evidence>
<dbReference type="AlphaFoldDB" id="A0A840BKS5"/>
<protein>
    <submittedName>
        <fullName evidence="2">Sulfate adenylyltransferase subunit 2</fullName>
        <ecNumber evidence="2">2.7.7.4</ecNumber>
    </submittedName>
</protein>
<evidence type="ECO:0000313" key="3">
    <source>
        <dbReference type="Proteomes" id="UP000561045"/>
    </source>
</evidence>
<sequence>MEFRDDGLWDTQRAFTQLKAQGRAGTKRTAERLLHSMGLLPAALSPEVLRDEHNRPLNRLVLQWALDRARRRRERVIFLQSHPLPDGTPCLHANDARGGRFWFPVNGGVTADAIDLALRALELRLGNAIAVFPHGPVTATLRLPLAHTEPLMAYLPDFDIAVGQRPKSEDLPPDLKRLEDEGIHLIRELLASGGQPALLHSAGKESAVLLHLLRKACHPAPPATPLLHIGSPLAQPEASLFLERVAMRFGVALQTYRPPATDALAFRPRLFGTSRHGTPETIESLRLALEHFGFDVLLDGCRRDELSTRAGLPVVSMLTRELQPVATGQTRALWELYNTLRNGGELLRASPLSNWTETDIWRYIGIERIPVMPLYFAKPRPVVKRGTALLLIDRDDFPLLPAEQIEVRSVRAVTLGGLPQAGLIESQARSIPEILLELPVMSSPALTWPARPVIDQFHNEGIAR</sequence>
<keyword evidence="3" id="KW-1185">Reference proteome</keyword>
<dbReference type="PANTHER" id="PTHR43196:SF1">
    <property type="entry name" value="SULFATE ADENYLYLTRANSFERASE SUBUNIT 2"/>
    <property type="match status" value="1"/>
</dbReference>
<dbReference type="InterPro" id="IPR002500">
    <property type="entry name" value="PAPS_reduct_dom"/>
</dbReference>
<dbReference type="PANTHER" id="PTHR43196">
    <property type="entry name" value="SULFATE ADENYLYLTRANSFERASE SUBUNIT 2"/>
    <property type="match status" value="1"/>
</dbReference>
<gene>
    <name evidence="2" type="ORF">GGR36_001530</name>
</gene>
<keyword evidence="2" id="KW-0548">Nucleotidyltransferase</keyword>
<name>A0A840BKS5_9RHOO</name>
<dbReference type="RefSeq" id="WP_221229504.1">
    <property type="nucleotide sequence ID" value="NZ_BAABLE010000011.1"/>
</dbReference>
<proteinExistence type="predicted"/>
<dbReference type="InterPro" id="IPR050128">
    <property type="entry name" value="Sulfate_adenylyltrnsfr_sub2"/>
</dbReference>
<dbReference type="Gene3D" id="3.40.50.620">
    <property type="entry name" value="HUPs"/>
    <property type="match status" value="1"/>
</dbReference>
<keyword evidence="2" id="KW-0808">Transferase</keyword>
<dbReference type="EMBL" id="JACIET010000001">
    <property type="protein sequence ID" value="MBB4012222.1"/>
    <property type="molecule type" value="Genomic_DNA"/>
</dbReference>
<evidence type="ECO:0000259" key="1">
    <source>
        <dbReference type="Pfam" id="PF01507"/>
    </source>
</evidence>
<dbReference type="EC" id="2.7.7.4" evidence="2"/>
<reference evidence="2 3" key="1">
    <citation type="submission" date="2020-08" db="EMBL/GenBank/DDBJ databases">
        <title>Genomic Encyclopedia of Type Strains, Phase IV (KMG-IV): sequencing the most valuable type-strain genomes for metagenomic binning, comparative biology and taxonomic classification.</title>
        <authorList>
            <person name="Goeker M."/>
        </authorList>
    </citation>
    <scope>NUCLEOTIDE SEQUENCE [LARGE SCALE GENOMIC DNA]</scope>
    <source>
        <strain evidence="2 3">DSM 106739</strain>
    </source>
</reference>
<dbReference type="Pfam" id="PF01507">
    <property type="entry name" value="PAPS_reduct"/>
    <property type="match status" value="1"/>
</dbReference>
<dbReference type="Proteomes" id="UP000561045">
    <property type="component" value="Unassembled WGS sequence"/>
</dbReference>
<dbReference type="GO" id="GO:0004781">
    <property type="term" value="F:sulfate adenylyltransferase (ATP) activity"/>
    <property type="evidence" value="ECO:0007669"/>
    <property type="project" value="UniProtKB-EC"/>
</dbReference>